<keyword evidence="1" id="KW-1133">Transmembrane helix</keyword>
<sequence>MVARPRRWSRVVGYAAVAAAGVGAAVVPDPRVTDATGALVYLWAGFLILGGMSAGLGALTDRWLGEALGCPLLSTSLAAYAVVLFATGQPAAIIGGLFLAGMAFLMWARSRDIELLRREATRAARLRRREA</sequence>
<dbReference type="Proteomes" id="UP000253958">
    <property type="component" value="Chromosome"/>
</dbReference>
<accession>A0A6N3JTS5</accession>
<keyword evidence="1" id="KW-0812">Transmembrane</keyword>
<evidence type="ECO:0008006" key="4">
    <source>
        <dbReference type="Google" id="ProtNLM"/>
    </source>
</evidence>
<dbReference type="RefSeq" id="WP_114918696.1">
    <property type="nucleotide sequence ID" value="NZ_CP031263.1"/>
</dbReference>
<reference evidence="2 3" key="1">
    <citation type="submission" date="2018-07" db="EMBL/GenBank/DDBJ databases">
        <authorList>
            <person name="Ye Y."/>
        </authorList>
    </citation>
    <scope>NUCLEOTIDE SEQUENCE [LARGE SCALE GENOMIC DNA]</scope>
    <source>
        <strain evidence="3">H14(2018)</strain>
    </source>
</reference>
<dbReference type="AlphaFoldDB" id="A0A6N3JTS5"/>
<proteinExistence type="predicted"/>
<reference evidence="2 3" key="2">
    <citation type="submission" date="2018-08" db="EMBL/GenBank/DDBJ databases">
        <title>Streptomyces kandeliansis sp. nov., an endophytic bacterium isolated from mangrove plant.</title>
        <authorList>
            <person name="Wang R."/>
        </authorList>
    </citation>
    <scope>NUCLEOTIDE SEQUENCE [LARGE SCALE GENOMIC DNA]</scope>
    <source>
        <strain evidence="3">H14(2018)</strain>
    </source>
</reference>
<evidence type="ECO:0000313" key="3">
    <source>
        <dbReference type="Proteomes" id="UP000253958"/>
    </source>
</evidence>
<protein>
    <recommendedName>
        <fullName evidence="4">SPW repeat-containing protein</fullName>
    </recommendedName>
</protein>
<organism evidence="2 3">
    <name type="scientific">Micromonospora aurantiaca</name>
    <name type="common">nom. illeg.</name>
    <dbReference type="NCBI Taxonomy" id="47850"/>
    <lineage>
        <taxon>Bacteria</taxon>
        <taxon>Bacillati</taxon>
        <taxon>Actinomycetota</taxon>
        <taxon>Actinomycetes</taxon>
        <taxon>Micromonosporales</taxon>
        <taxon>Micromonosporaceae</taxon>
        <taxon>Micromonospora</taxon>
    </lineage>
</organism>
<dbReference type="EMBL" id="CP031263">
    <property type="protein sequence ID" value="AXH88802.1"/>
    <property type="molecule type" value="Genomic_DNA"/>
</dbReference>
<feature type="transmembrane region" description="Helical" evidence="1">
    <location>
        <begin position="67"/>
        <end position="85"/>
    </location>
</feature>
<evidence type="ECO:0000256" key="1">
    <source>
        <dbReference type="SAM" id="Phobius"/>
    </source>
</evidence>
<feature type="transmembrane region" description="Helical" evidence="1">
    <location>
        <begin position="40"/>
        <end position="60"/>
    </location>
</feature>
<feature type="transmembrane region" description="Helical" evidence="1">
    <location>
        <begin position="91"/>
        <end position="108"/>
    </location>
</feature>
<gene>
    <name evidence="2" type="ORF">DVH21_02030</name>
</gene>
<keyword evidence="1" id="KW-0472">Membrane</keyword>
<name>A0A6N3JTS5_9ACTN</name>
<evidence type="ECO:0000313" key="2">
    <source>
        <dbReference type="EMBL" id="AXH88802.1"/>
    </source>
</evidence>